<organism evidence="5 6">
    <name type="scientific">Cordyceps militaris</name>
    <name type="common">Caterpillar fungus</name>
    <name type="synonym">Clavaria militaris</name>
    <dbReference type="NCBI Taxonomy" id="73501"/>
    <lineage>
        <taxon>Eukaryota</taxon>
        <taxon>Fungi</taxon>
        <taxon>Dikarya</taxon>
        <taxon>Ascomycota</taxon>
        <taxon>Pezizomycotina</taxon>
        <taxon>Sordariomycetes</taxon>
        <taxon>Hypocreomycetidae</taxon>
        <taxon>Hypocreales</taxon>
        <taxon>Cordycipitaceae</taxon>
        <taxon>Cordyceps</taxon>
    </lineage>
</organism>
<evidence type="ECO:0000256" key="1">
    <source>
        <dbReference type="ARBA" id="ARBA00023002"/>
    </source>
</evidence>
<dbReference type="SUPFAM" id="SSF51430">
    <property type="entry name" value="NAD(P)-linked oxidoreductase"/>
    <property type="match status" value="1"/>
</dbReference>
<dbReference type="VEuPathDB" id="FungiDB:A9K55_005847"/>
<feature type="domain" description="Multiple myeloma tumor-associated protein 2-like N-terminal" evidence="4">
    <location>
        <begin position="11"/>
        <end position="95"/>
    </location>
</feature>
<dbReference type="PANTHER" id="PTHR43364:SF4">
    <property type="entry name" value="NAD(P)-LINKED OXIDOREDUCTASE SUPERFAMILY PROTEIN"/>
    <property type="match status" value="1"/>
</dbReference>
<reference evidence="5 6" key="1">
    <citation type="journal article" date="2017" name="BMC Genomics">
        <title>Chromosome level assembly and secondary metabolite potential of the parasitic fungus Cordyceps militaris.</title>
        <authorList>
            <person name="Kramer G.J."/>
            <person name="Nodwell J.R."/>
        </authorList>
    </citation>
    <scope>NUCLEOTIDE SEQUENCE [LARGE SCALE GENOMIC DNA]</scope>
    <source>
        <strain evidence="5 6">ATCC 34164</strain>
    </source>
</reference>
<dbReference type="Gene3D" id="3.20.20.100">
    <property type="entry name" value="NADP-dependent oxidoreductase domain"/>
    <property type="match status" value="1"/>
</dbReference>
<dbReference type="InterPro" id="IPR050523">
    <property type="entry name" value="AKR_Detox_Biosynth"/>
</dbReference>
<evidence type="ECO:0000256" key="2">
    <source>
        <dbReference type="SAM" id="MobiDB-lite"/>
    </source>
</evidence>
<evidence type="ECO:0000313" key="6">
    <source>
        <dbReference type="Proteomes" id="UP000323067"/>
    </source>
</evidence>
<dbReference type="InterPro" id="IPR019315">
    <property type="entry name" value="MMTA2_N"/>
</dbReference>
<evidence type="ECO:0000259" key="3">
    <source>
        <dbReference type="Pfam" id="PF00248"/>
    </source>
</evidence>
<evidence type="ECO:0000259" key="4">
    <source>
        <dbReference type="Pfam" id="PF10159"/>
    </source>
</evidence>
<feature type="region of interest" description="Disordered" evidence="2">
    <location>
        <begin position="59"/>
        <end position="78"/>
    </location>
</feature>
<protein>
    <submittedName>
        <fullName evidence="5">Aldehyde reductase</fullName>
    </submittedName>
</protein>
<dbReference type="Proteomes" id="UP000323067">
    <property type="component" value="Chromosome vi"/>
</dbReference>
<keyword evidence="1" id="KW-0560">Oxidoreductase</keyword>
<feature type="domain" description="NADP-dependent oxidoreductase" evidence="3">
    <location>
        <begin position="135"/>
        <end position="431"/>
    </location>
</feature>
<name>A0A2H4SBT6_CORMI</name>
<accession>A0A2H4SBT6</accession>
<dbReference type="Pfam" id="PF00248">
    <property type="entry name" value="Aldo_ket_red"/>
    <property type="match status" value="1"/>
</dbReference>
<dbReference type="OrthoDB" id="2310150at2759"/>
<dbReference type="PANTHER" id="PTHR43364">
    <property type="entry name" value="NADH-SPECIFIC METHYLGLYOXAL REDUCTASE-RELATED"/>
    <property type="match status" value="1"/>
</dbReference>
<dbReference type="InterPro" id="IPR023210">
    <property type="entry name" value="NADP_OxRdtase_dom"/>
</dbReference>
<dbReference type="VEuPathDB" id="FungiDB:CCM_03116"/>
<evidence type="ECO:0000313" key="5">
    <source>
        <dbReference type="EMBL" id="ATY60582.1"/>
    </source>
</evidence>
<gene>
    <name evidence="5" type="ORF">A9K55_005847</name>
</gene>
<dbReference type="InterPro" id="IPR036812">
    <property type="entry name" value="NAD(P)_OxRdtase_dom_sf"/>
</dbReference>
<dbReference type="AlphaFoldDB" id="A0A2H4SBT6"/>
<sequence>MDLLNTVRKTGSRGGVNFSWDEVANSSRRENYLGHSLKAPVGRWQQGKDLNWYANAGATAANAEETEEERETRQRKEELRKVKELEEDSIARALGLPVKQRDTTGANSVENVVWTTLFSQSSIFVNNMMRKPAAIVFGGTRIGNRALFKPETGLESFLAILREHNITTIDTAQAYGNSESALGQVHAGERFTLDTKWSPSSWTETTPWATKSRIIETAEDSIQRLGAVAGTFYLHKMDPLTPFPETLAAVNEVYRRGYFRQFGLSGFPPHEIEAVYNHCLERDYPLPAVYQGSYNPLSRDKETALLPTLRKLGMAFYAFGPSAGGFLGKTVAQAARLQSDMDSVSATCRPYLRAPKYMEALAEWNALADAEGCSAADLAYRWMTQHSALDGDKGDALIIGASSPEQLEETLAGIERGSLSEEACAGIEKIWKCVAEEVE</sequence>
<dbReference type="Pfam" id="PF10159">
    <property type="entry name" value="MMtag"/>
    <property type="match status" value="1"/>
</dbReference>
<dbReference type="EMBL" id="CP023323">
    <property type="protein sequence ID" value="ATY60582.1"/>
    <property type="molecule type" value="Genomic_DNA"/>
</dbReference>
<proteinExistence type="predicted"/>
<dbReference type="GO" id="GO:0016491">
    <property type="term" value="F:oxidoreductase activity"/>
    <property type="evidence" value="ECO:0007669"/>
    <property type="project" value="UniProtKB-KW"/>
</dbReference>